<evidence type="ECO:0000313" key="2">
    <source>
        <dbReference type="Proteomes" id="UP000320647"/>
    </source>
</evidence>
<proteinExistence type="predicted"/>
<evidence type="ECO:0000313" key="1">
    <source>
        <dbReference type="EMBL" id="QDM56008.1"/>
    </source>
</evidence>
<dbReference type="GeneID" id="70080643"/>
<dbReference type="Proteomes" id="UP000320647">
    <property type="component" value="Segment"/>
</dbReference>
<accession>A0A515MH62</accession>
<organism evidence="1 2">
    <name type="scientific">Gordonia phage Trax</name>
    <dbReference type="NCBI Taxonomy" id="2591121"/>
    <lineage>
        <taxon>Viruses</taxon>
        <taxon>Duplodnaviria</taxon>
        <taxon>Heunggongvirae</taxon>
        <taxon>Uroviricota</taxon>
        <taxon>Caudoviricetes</taxon>
        <taxon>Deeyouvirinae</taxon>
        <taxon>Nevillevirus</taxon>
        <taxon>Nevillevirus trax</taxon>
    </lineage>
</organism>
<gene>
    <name evidence="1" type="primary">128</name>
    <name evidence="1" type="ORF">SEA_TRAX_128</name>
</gene>
<keyword evidence="2" id="KW-1185">Reference proteome</keyword>
<dbReference type="KEGG" id="vg:70080643"/>
<dbReference type="RefSeq" id="YP_010246106.1">
    <property type="nucleotide sequence ID" value="NC_060132.1"/>
</dbReference>
<reference evidence="1 2" key="1">
    <citation type="submission" date="2019-05" db="EMBL/GenBank/DDBJ databases">
        <authorList>
            <person name="Burke A."/>
            <person name="Deelsnyder S."/>
            <person name="Fournier A."/>
            <person name="Low S."/>
            <person name="Murawski K."/>
            <person name="Worthington R."/>
            <person name="Molloy S.D."/>
            <person name="Garlena R.A."/>
            <person name="Russell D.A."/>
            <person name="Pope W.H."/>
            <person name="Jacobs-Sera D."/>
            <person name="Hatfull G.F."/>
        </authorList>
    </citation>
    <scope>NUCLEOTIDE SEQUENCE [LARGE SCALE GENOMIC DNA]</scope>
</reference>
<name>A0A515MH62_9CAUD</name>
<sequence>MPIKLPTRAGAAAFRTCVRRGPNPRY</sequence>
<dbReference type="EMBL" id="MK967378">
    <property type="protein sequence ID" value="QDM56008.1"/>
    <property type="molecule type" value="Genomic_DNA"/>
</dbReference>
<protein>
    <submittedName>
        <fullName evidence="1">Uncharacterized protein</fullName>
    </submittedName>
</protein>